<dbReference type="Proteomes" id="UP001370490">
    <property type="component" value="Unassembled WGS sequence"/>
</dbReference>
<feature type="compositionally biased region" description="Basic and acidic residues" evidence="2">
    <location>
        <begin position="124"/>
        <end position="133"/>
    </location>
</feature>
<feature type="compositionally biased region" description="Basic and acidic residues" evidence="2">
    <location>
        <begin position="185"/>
        <end position="196"/>
    </location>
</feature>
<protein>
    <submittedName>
        <fullName evidence="4">G-patch domain</fullName>
    </submittedName>
</protein>
<evidence type="ECO:0000259" key="3">
    <source>
        <dbReference type="PROSITE" id="PS50174"/>
    </source>
</evidence>
<dbReference type="InterPro" id="IPR025239">
    <property type="entry name" value="DUF4187"/>
</dbReference>
<feature type="compositionally biased region" description="Acidic residues" evidence="2">
    <location>
        <begin position="197"/>
        <end position="209"/>
    </location>
</feature>
<gene>
    <name evidence="4" type="ORF">RJ641_026461</name>
</gene>
<evidence type="ECO:0000313" key="4">
    <source>
        <dbReference type="EMBL" id="KAK6945359.1"/>
    </source>
</evidence>
<dbReference type="Pfam" id="PF01585">
    <property type="entry name" value="G-patch"/>
    <property type="match status" value="1"/>
</dbReference>
<dbReference type="PROSITE" id="PS50174">
    <property type="entry name" value="G_PATCH"/>
    <property type="match status" value="1"/>
</dbReference>
<feature type="region of interest" description="Disordered" evidence="2">
    <location>
        <begin position="185"/>
        <end position="209"/>
    </location>
</feature>
<feature type="region of interest" description="Disordered" evidence="2">
    <location>
        <begin position="1"/>
        <end position="41"/>
    </location>
</feature>
<dbReference type="SMART" id="SM00443">
    <property type="entry name" value="G_patch"/>
    <property type="match status" value="1"/>
</dbReference>
<evidence type="ECO:0000256" key="2">
    <source>
        <dbReference type="SAM" id="MobiDB-lite"/>
    </source>
</evidence>
<accession>A0AAN8ZKY4</accession>
<feature type="coiled-coil region" evidence="1">
    <location>
        <begin position="53"/>
        <end position="82"/>
    </location>
</feature>
<dbReference type="EMBL" id="JBAMMX010000003">
    <property type="protein sequence ID" value="KAK6945359.1"/>
    <property type="molecule type" value="Genomic_DNA"/>
</dbReference>
<organism evidence="4 5">
    <name type="scientific">Dillenia turbinata</name>
    <dbReference type="NCBI Taxonomy" id="194707"/>
    <lineage>
        <taxon>Eukaryota</taxon>
        <taxon>Viridiplantae</taxon>
        <taxon>Streptophyta</taxon>
        <taxon>Embryophyta</taxon>
        <taxon>Tracheophyta</taxon>
        <taxon>Spermatophyta</taxon>
        <taxon>Magnoliopsida</taxon>
        <taxon>eudicotyledons</taxon>
        <taxon>Gunneridae</taxon>
        <taxon>Pentapetalae</taxon>
        <taxon>Dilleniales</taxon>
        <taxon>Dilleniaceae</taxon>
        <taxon>Dillenia</taxon>
    </lineage>
</organism>
<dbReference type="InterPro" id="IPR000467">
    <property type="entry name" value="G_patch_dom"/>
</dbReference>
<feature type="domain" description="G-patch" evidence="3">
    <location>
        <begin position="85"/>
        <end position="131"/>
    </location>
</feature>
<sequence>MAEAINNKEEDDYMGDLSLFLPSETSNPSKKSSSTKSNNEITVAVQSSKKFKAQNWQERRKIEREKKQIEEDEKTLANMESAIPESNIGFKLLKQMGYNPGSALGKEGLGRAEPVGLEIRRTRAGIGREDPHKEKKKNVERRSEKKRRKEEALMEDFGCRQKSQWHSRRVIVNFNKAKGALDQLEGKEFVEPKKNEDGEEDEQEEEEEITEEDLQNILMKLREEYQYCLFCGCRYESMEALLSNCPGPYGMGALEAQAHQRENAAEIFPNCSTANLVVHGVSKNNFKSESAKRPESNPSDYKAKATAVASSAAHYGQQGAYGNY</sequence>
<keyword evidence="5" id="KW-1185">Reference proteome</keyword>
<dbReference type="GO" id="GO:0003676">
    <property type="term" value="F:nucleic acid binding"/>
    <property type="evidence" value="ECO:0007669"/>
    <property type="project" value="InterPro"/>
</dbReference>
<name>A0AAN8ZKY4_9MAGN</name>
<feature type="non-terminal residue" evidence="4">
    <location>
        <position position="324"/>
    </location>
</feature>
<comment type="caution">
    <text evidence="4">The sequence shown here is derived from an EMBL/GenBank/DDBJ whole genome shotgun (WGS) entry which is preliminary data.</text>
</comment>
<dbReference type="InterPro" id="IPR039249">
    <property type="entry name" value="GPATCH11"/>
</dbReference>
<keyword evidence="1" id="KW-0175">Coiled coil</keyword>
<dbReference type="AlphaFoldDB" id="A0AAN8ZKY4"/>
<reference evidence="4 5" key="1">
    <citation type="submission" date="2023-12" db="EMBL/GenBank/DDBJ databases">
        <title>A high-quality genome assembly for Dillenia turbinata (Dilleniales).</title>
        <authorList>
            <person name="Chanderbali A."/>
        </authorList>
    </citation>
    <scope>NUCLEOTIDE SEQUENCE [LARGE SCALE GENOMIC DNA]</scope>
    <source>
        <strain evidence="4">LSX21</strain>
        <tissue evidence="4">Leaf</tissue>
    </source>
</reference>
<feature type="compositionally biased region" description="Basic residues" evidence="2">
    <location>
        <begin position="134"/>
        <end position="148"/>
    </location>
</feature>
<dbReference type="PANTHER" id="PTHR21032:SF0">
    <property type="entry name" value="G PATCH DOMAIN-CONTAINING PROTEIN 11"/>
    <property type="match status" value="1"/>
</dbReference>
<feature type="region of interest" description="Disordered" evidence="2">
    <location>
        <begin position="124"/>
        <end position="151"/>
    </location>
</feature>
<dbReference type="SMART" id="SM01173">
    <property type="entry name" value="DUF4187"/>
    <property type="match status" value="1"/>
</dbReference>
<feature type="compositionally biased region" description="Low complexity" evidence="2">
    <location>
        <begin position="22"/>
        <end position="40"/>
    </location>
</feature>
<evidence type="ECO:0000256" key="1">
    <source>
        <dbReference type="SAM" id="Coils"/>
    </source>
</evidence>
<dbReference type="GO" id="GO:0000776">
    <property type="term" value="C:kinetochore"/>
    <property type="evidence" value="ECO:0007669"/>
    <property type="project" value="TreeGrafter"/>
</dbReference>
<proteinExistence type="predicted"/>
<dbReference type="Pfam" id="PF13821">
    <property type="entry name" value="DUF4187"/>
    <property type="match status" value="1"/>
</dbReference>
<dbReference type="PANTHER" id="PTHR21032">
    <property type="entry name" value="G PATCH DOMAIN-CONTAINING PROTEIN 11"/>
    <property type="match status" value="1"/>
</dbReference>
<evidence type="ECO:0000313" key="5">
    <source>
        <dbReference type="Proteomes" id="UP001370490"/>
    </source>
</evidence>